<proteinExistence type="predicted"/>
<dbReference type="SUPFAM" id="SSF53474">
    <property type="entry name" value="alpha/beta-Hydrolases"/>
    <property type="match status" value="1"/>
</dbReference>
<dbReference type="InterPro" id="IPR008220">
    <property type="entry name" value="HAT_MetX-like"/>
</dbReference>
<dbReference type="PANTHER" id="PTHR32268">
    <property type="entry name" value="HOMOSERINE O-ACETYLTRANSFERASE"/>
    <property type="match status" value="1"/>
</dbReference>
<gene>
    <name evidence="3" type="ORF">MON41_03790</name>
</gene>
<dbReference type="Gene3D" id="3.40.50.1820">
    <property type="entry name" value="alpha/beta hydrolase"/>
    <property type="match status" value="1"/>
</dbReference>
<dbReference type="Proteomes" id="UP001201985">
    <property type="component" value="Unassembled WGS sequence"/>
</dbReference>
<dbReference type="EMBL" id="JALBUU010000004">
    <property type="protein sequence ID" value="MCI0752884.1"/>
    <property type="molecule type" value="Genomic_DNA"/>
</dbReference>
<sequence>MLHGTNGSSASALTAPFAKPLFGSGGSLDARKCFNIIPDSIGAGRPAKPSDGMRARFPDYNDDDMVLAQCRLVTEGLGIRHLRLLLGNSMGGMHASLWGTTYSEMADALVPMASQLTEMASRNGMLQRMISVAMRNDPDWKGGEYTTQPRAVQMADSFFGIAISGGTLAFQAEAQAPTREAADRLLDARLKAPLNGDANDVMYRWNALREYNPQELERIRVPVLAINSAADERSPPETGLMEQALARMPMARLHLIPASSEPRGHGTTGFTWLWAAEMGRFLTELPEPAAIR</sequence>
<feature type="domain" description="AB hydrolase-1" evidence="2">
    <location>
        <begin position="2"/>
        <end position="259"/>
    </location>
</feature>
<accession>A0ABS9W0P8</accession>
<evidence type="ECO:0000313" key="3">
    <source>
        <dbReference type="EMBL" id="MCI0752884.1"/>
    </source>
</evidence>
<comment type="caution">
    <text evidence="3">The sequence shown here is derived from an EMBL/GenBank/DDBJ whole genome shotgun (WGS) entry which is preliminary data.</text>
</comment>
<dbReference type="NCBIfam" id="NF005071">
    <property type="entry name" value="PRK06489.1"/>
    <property type="match status" value="1"/>
</dbReference>
<evidence type="ECO:0000259" key="2">
    <source>
        <dbReference type="Pfam" id="PF12697"/>
    </source>
</evidence>
<keyword evidence="4" id="KW-1185">Reference proteome</keyword>
<dbReference type="InterPro" id="IPR029058">
    <property type="entry name" value="AB_hydrolase_fold"/>
</dbReference>
<keyword evidence="1" id="KW-0808">Transferase</keyword>
<dbReference type="PANTHER" id="PTHR32268:SF11">
    <property type="entry name" value="HOMOSERINE O-ACETYLTRANSFERASE"/>
    <property type="match status" value="1"/>
</dbReference>
<reference evidence="3 4" key="1">
    <citation type="submission" date="2022-03" db="EMBL/GenBank/DDBJ databases">
        <title>Complete genome analysis of Roseomonas KG 17.1 : a prolific producer of plant growth promoters.</title>
        <authorList>
            <person name="Saadouli I."/>
            <person name="Najjari A."/>
            <person name="Mosbah A."/>
            <person name="Ouzari H.I."/>
        </authorList>
    </citation>
    <scope>NUCLEOTIDE SEQUENCE [LARGE SCALE GENOMIC DNA]</scope>
    <source>
        <strain evidence="3 4">KG17-1</strain>
    </source>
</reference>
<evidence type="ECO:0000256" key="1">
    <source>
        <dbReference type="ARBA" id="ARBA00022679"/>
    </source>
</evidence>
<organism evidence="3 4">
    <name type="scientific">Teichococcus vastitatis</name>
    <dbReference type="NCBI Taxonomy" id="2307076"/>
    <lineage>
        <taxon>Bacteria</taxon>
        <taxon>Pseudomonadati</taxon>
        <taxon>Pseudomonadota</taxon>
        <taxon>Alphaproteobacteria</taxon>
        <taxon>Acetobacterales</taxon>
        <taxon>Roseomonadaceae</taxon>
        <taxon>Roseomonas</taxon>
    </lineage>
</organism>
<keyword evidence="3" id="KW-0378">Hydrolase</keyword>
<dbReference type="Pfam" id="PF12697">
    <property type="entry name" value="Abhydrolase_6"/>
    <property type="match status" value="1"/>
</dbReference>
<dbReference type="GO" id="GO:0016787">
    <property type="term" value="F:hydrolase activity"/>
    <property type="evidence" value="ECO:0007669"/>
    <property type="project" value="UniProtKB-KW"/>
</dbReference>
<evidence type="ECO:0000313" key="4">
    <source>
        <dbReference type="Proteomes" id="UP001201985"/>
    </source>
</evidence>
<protein>
    <submittedName>
        <fullName evidence="3">Alpha/beta fold hydrolase</fullName>
    </submittedName>
</protein>
<name>A0ABS9W0P8_9PROT</name>
<dbReference type="InterPro" id="IPR000073">
    <property type="entry name" value="AB_hydrolase_1"/>
</dbReference>